<dbReference type="NCBIfam" id="TIGR00367">
    <property type="entry name" value="calcium/sodium antiporter"/>
    <property type="match status" value="1"/>
</dbReference>
<keyword evidence="2 5" id="KW-0812">Transmembrane</keyword>
<evidence type="ECO:0000313" key="7">
    <source>
        <dbReference type="EMBL" id="AFU99458.1"/>
    </source>
</evidence>
<sequence length="352" mass="36792">MMNLLWVVLGLLLLVKGAEFLIQGSANIAARFRIPPLLIGLTLVAFGTSSPELAVSVDAALAGQASVGLGNVVGSNIFNVLFILGLCGLVAPLMVSSVLIRWDLPIMLGASLLTWLFAADGALVWWEGMLLLAGLAAYLVSLVYRARANPTPDDVGFTLAENTAMWRHGLMAVLGLALLVVGSKLMVKGAVAIALMLGVSELVIGLTLVAAATSLPEVMTSLVATIKGQRDIAVGNVIGSNIFNLLGVLGVAGWVSPEPMAVPQVMLHIDIPLMVMVALICLPVFFTGHQISRVEAGGLLALYIAYTCYLVLSAIGSPVGGWVYEAVKMLSIPLTLLLIAKTADELRGESVG</sequence>
<dbReference type="AlphaFoldDB" id="K4KMY4"/>
<feature type="domain" description="Sodium/calcium exchanger membrane region" evidence="6">
    <location>
        <begin position="170"/>
        <end position="311"/>
    </location>
</feature>
<evidence type="ECO:0000256" key="4">
    <source>
        <dbReference type="ARBA" id="ARBA00023136"/>
    </source>
</evidence>
<feature type="transmembrane region" description="Helical" evidence="5">
    <location>
        <begin position="124"/>
        <end position="144"/>
    </location>
</feature>
<feature type="transmembrane region" description="Helical" evidence="5">
    <location>
        <begin position="298"/>
        <end position="316"/>
    </location>
</feature>
<dbReference type="GO" id="GO:0008273">
    <property type="term" value="F:calcium, potassium:sodium antiporter activity"/>
    <property type="evidence" value="ECO:0007669"/>
    <property type="project" value="TreeGrafter"/>
</dbReference>
<feature type="transmembrane region" description="Helical" evidence="5">
    <location>
        <begin position="165"/>
        <end position="183"/>
    </location>
</feature>
<feature type="transmembrane region" description="Helical" evidence="5">
    <location>
        <begin position="77"/>
        <end position="95"/>
    </location>
</feature>
<feature type="transmembrane region" description="Helical" evidence="5">
    <location>
        <begin position="233"/>
        <end position="255"/>
    </location>
</feature>
<reference evidence="7 8" key="1">
    <citation type="journal article" date="2013" name="Genome Announc.">
        <title>Complete genome sequence of Simiduia agarivorans SA1(T), a marine bacterium able to degrade a variety of polysaccharides.</title>
        <authorList>
            <person name="Lin S.Y."/>
            <person name="Shieh W.Y."/>
            <person name="Chen J.S."/>
            <person name="Tang S.L."/>
        </authorList>
    </citation>
    <scope>NUCLEOTIDE SEQUENCE [LARGE SCALE GENOMIC DNA]</scope>
    <source>
        <strain evidence="8">DSM 21679 / JCM 13881 / BCRC 17597 / SA1</strain>
    </source>
</reference>
<comment type="subcellular location">
    <subcellularLocation>
        <location evidence="1">Membrane</location>
        <topology evidence="1">Multi-pass membrane protein</topology>
    </subcellularLocation>
</comment>
<evidence type="ECO:0000256" key="5">
    <source>
        <dbReference type="SAM" id="Phobius"/>
    </source>
</evidence>
<dbReference type="InterPro" id="IPR004837">
    <property type="entry name" value="NaCa_Exmemb"/>
</dbReference>
<dbReference type="eggNOG" id="COG0530">
    <property type="taxonomic scope" value="Bacteria"/>
</dbReference>
<evidence type="ECO:0000256" key="2">
    <source>
        <dbReference type="ARBA" id="ARBA00022692"/>
    </source>
</evidence>
<dbReference type="Proteomes" id="UP000000466">
    <property type="component" value="Chromosome"/>
</dbReference>
<dbReference type="Pfam" id="PF01699">
    <property type="entry name" value="Na_Ca_ex"/>
    <property type="match status" value="2"/>
</dbReference>
<gene>
    <name evidence="7" type="ordered locus">M5M_11405</name>
</gene>
<evidence type="ECO:0000256" key="3">
    <source>
        <dbReference type="ARBA" id="ARBA00022989"/>
    </source>
</evidence>
<organism evidence="7 8">
    <name type="scientific">Simiduia agarivorans (strain DSM 21679 / JCM 13881 / BCRC 17597 / SA1)</name>
    <dbReference type="NCBI Taxonomy" id="1117647"/>
    <lineage>
        <taxon>Bacteria</taxon>
        <taxon>Pseudomonadati</taxon>
        <taxon>Pseudomonadota</taxon>
        <taxon>Gammaproteobacteria</taxon>
        <taxon>Cellvibrionales</taxon>
        <taxon>Cellvibrionaceae</taxon>
        <taxon>Simiduia</taxon>
    </lineage>
</organism>
<keyword evidence="3 5" id="KW-1133">Transmembrane helix</keyword>
<protein>
    <submittedName>
        <fullName evidence="7">CaCA family Na(+)/Ca(+) antiporter</fullName>
    </submittedName>
</protein>
<feature type="domain" description="Sodium/calcium exchanger membrane region" evidence="6">
    <location>
        <begin position="4"/>
        <end position="142"/>
    </location>
</feature>
<accession>K4KMY4</accession>
<dbReference type="PANTHER" id="PTHR10846">
    <property type="entry name" value="SODIUM/POTASSIUM/CALCIUM EXCHANGER"/>
    <property type="match status" value="1"/>
</dbReference>
<feature type="transmembrane region" description="Helical" evidence="5">
    <location>
        <begin position="189"/>
        <end position="212"/>
    </location>
</feature>
<dbReference type="InterPro" id="IPR044880">
    <property type="entry name" value="NCX_ion-bd_dom_sf"/>
</dbReference>
<keyword evidence="8" id="KW-1185">Reference proteome</keyword>
<dbReference type="InterPro" id="IPR004481">
    <property type="entry name" value="K/Na/Ca-exchanger"/>
</dbReference>
<name>K4KMY4_SIMAS</name>
<dbReference type="PANTHER" id="PTHR10846:SF8">
    <property type="entry name" value="INNER MEMBRANE PROTEIN YRBG"/>
    <property type="match status" value="1"/>
</dbReference>
<dbReference type="KEGG" id="saga:M5M_11405"/>
<evidence type="ECO:0000256" key="1">
    <source>
        <dbReference type="ARBA" id="ARBA00004141"/>
    </source>
</evidence>
<feature type="transmembrane region" description="Helical" evidence="5">
    <location>
        <begin position="267"/>
        <end position="286"/>
    </location>
</feature>
<dbReference type="GO" id="GO:0006874">
    <property type="term" value="P:intracellular calcium ion homeostasis"/>
    <property type="evidence" value="ECO:0007669"/>
    <property type="project" value="TreeGrafter"/>
</dbReference>
<dbReference type="RefSeq" id="WP_015047622.1">
    <property type="nucleotide sequence ID" value="NC_018868.3"/>
</dbReference>
<dbReference type="HOGENOM" id="CLU_007948_0_3_6"/>
<dbReference type="Gene3D" id="1.20.1420.30">
    <property type="entry name" value="NCX, central ion-binding region"/>
    <property type="match status" value="1"/>
</dbReference>
<proteinExistence type="predicted"/>
<dbReference type="OrthoDB" id="9794225at2"/>
<dbReference type="GO" id="GO:0005886">
    <property type="term" value="C:plasma membrane"/>
    <property type="evidence" value="ECO:0007669"/>
    <property type="project" value="TreeGrafter"/>
</dbReference>
<dbReference type="EMBL" id="CP003746">
    <property type="protein sequence ID" value="AFU99458.1"/>
    <property type="molecule type" value="Genomic_DNA"/>
</dbReference>
<evidence type="ECO:0000313" key="8">
    <source>
        <dbReference type="Proteomes" id="UP000000466"/>
    </source>
</evidence>
<keyword evidence="4 5" id="KW-0472">Membrane</keyword>
<evidence type="ECO:0000259" key="6">
    <source>
        <dbReference type="Pfam" id="PF01699"/>
    </source>
</evidence>
<dbReference type="STRING" id="1117647.M5M_11405"/>
<dbReference type="GO" id="GO:0005262">
    <property type="term" value="F:calcium channel activity"/>
    <property type="evidence" value="ECO:0007669"/>
    <property type="project" value="TreeGrafter"/>
</dbReference>